<dbReference type="EMBL" id="JABAYA010000358">
    <property type="protein sequence ID" value="KAF7720808.1"/>
    <property type="molecule type" value="Genomic_DNA"/>
</dbReference>
<name>A0A8H7EKU3_9FUNG</name>
<organism evidence="2 3">
    <name type="scientific">Apophysomyces ossiformis</name>
    <dbReference type="NCBI Taxonomy" id="679940"/>
    <lineage>
        <taxon>Eukaryota</taxon>
        <taxon>Fungi</taxon>
        <taxon>Fungi incertae sedis</taxon>
        <taxon>Mucoromycota</taxon>
        <taxon>Mucoromycotina</taxon>
        <taxon>Mucoromycetes</taxon>
        <taxon>Mucorales</taxon>
        <taxon>Mucorineae</taxon>
        <taxon>Mucoraceae</taxon>
        <taxon>Apophysomyces</taxon>
    </lineage>
</organism>
<protein>
    <submittedName>
        <fullName evidence="2">Uncharacterized protein</fullName>
    </submittedName>
</protein>
<accession>A0A8H7EKU3</accession>
<reference evidence="2" key="1">
    <citation type="submission" date="2020-01" db="EMBL/GenBank/DDBJ databases">
        <title>Genome Sequencing of Three Apophysomyces-Like Fungal Strains Confirms a Novel Fungal Genus in the Mucoromycota with divergent Burkholderia-like Endosymbiotic Bacteria.</title>
        <authorList>
            <person name="Stajich J.E."/>
            <person name="Macias A.M."/>
            <person name="Carter-House D."/>
            <person name="Lovett B."/>
            <person name="Kasson L.R."/>
            <person name="Berry K."/>
            <person name="Grigoriev I."/>
            <person name="Chang Y."/>
            <person name="Spatafora J."/>
            <person name="Kasson M.T."/>
        </authorList>
    </citation>
    <scope>NUCLEOTIDE SEQUENCE</scope>
    <source>
        <strain evidence="2">NRRL A-21654</strain>
    </source>
</reference>
<sequence>MSEYYENIVDQVLETTTEKIISSASQQVIASQILQKSTGNTVQSFVRTLHSHLNFVRADLLSAVRPLVESNIPALLPVSLVGTMHLNEDDDDDDADQYQNENNNALPSAPVIASELTEVFLTLNKHMAIQLGLIVNVDEKAHSIVQQCIRNMKPLPNSVHQTDDGQASEMLSTWLHTWLGQIETTLSVEFDGRVHDAIQSIMEDFLIED</sequence>
<dbReference type="Proteomes" id="UP000605846">
    <property type="component" value="Unassembled WGS sequence"/>
</dbReference>
<comment type="caution">
    <text evidence="2">The sequence shown here is derived from an EMBL/GenBank/DDBJ whole genome shotgun (WGS) entry which is preliminary data.</text>
</comment>
<dbReference type="AlphaFoldDB" id="A0A8H7EKU3"/>
<evidence type="ECO:0000313" key="2">
    <source>
        <dbReference type="EMBL" id="KAF7720808.1"/>
    </source>
</evidence>
<evidence type="ECO:0000256" key="1">
    <source>
        <dbReference type="SAM" id="MobiDB-lite"/>
    </source>
</evidence>
<keyword evidence="3" id="KW-1185">Reference proteome</keyword>
<dbReference type="OrthoDB" id="2246061at2759"/>
<evidence type="ECO:0000313" key="3">
    <source>
        <dbReference type="Proteomes" id="UP000605846"/>
    </source>
</evidence>
<proteinExistence type="predicted"/>
<feature type="region of interest" description="Disordered" evidence="1">
    <location>
        <begin position="86"/>
        <end position="105"/>
    </location>
</feature>
<gene>
    <name evidence="2" type="ORF">EC973_006008</name>
</gene>